<evidence type="ECO:0000259" key="1">
    <source>
        <dbReference type="Pfam" id="PF08443"/>
    </source>
</evidence>
<dbReference type="EMBL" id="VJZE01000008">
    <property type="protein sequence ID" value="MPY38897.1"/>
    <property type="molecule type" value="Genomic_DNA"/>
</dbReference>
<gene>
    <name evidence="2" type="ORF">FNH04_02685</name>
</gene>
<dbReference type="PANTHER" id="PTHR21621:SF0">
    <property type="entry name" value="BETA-CITRYLGLUTAMATE SYNTHASE B-RELATED"/>
    <property type="match status" value="1"/>
</dbReference>
<dbReference type="Proteomes" id="UP000326979">
    <property type="component" value="Unassembled WGS sequence"/>
</dbReference>
<comment type="caution">
    <text evidence="2">The sequence shown here is derived from an EMBL/GenBank/DDBJ whole genome shotgun (WGS) entry which is preliminary data.</text>
</comment>
<dbReference type="AlphaFoldDB" id="A0A5N8VUF8"/>
<dbReference type="GO" id="GO:0005737">
    <property type="term" value="C:cytoplasm"/>
    <property type="evidence" value="ECO:0007669"/>
    <property type="project" value="TreeGrafter"/>
</dbReference>
<dbReference type="RefSeq" id="WP_322722519.1">
    <property type="nucleotide sequence ID" value="NZ_BAABEQ010000019.1"/>
</dbReference>
<proteinExistence type="predicted"/>
<dbReference type="SUPFAM" id="SSF56059">
    <property type="entry name" value="Glutathione synthetase ATP-binding domain-like"/>
    <property type="match status" value="1"/>
</dbReference>
<feature type="domain" description="ATP-grasp fold RimK-type" evidence="1">
    <location>
        <begin position="134"/>
        <end position="298"/>
    </location>
</feature>
<reference evidence="2 3" key="1">
    <citation type="submission" date="2019-07" db="EMBL/GenBank/DDBJ databases">
        <title>New species of Amycolatopsis and Streptomyces.</title>
        <authorList>
            <person name="Duangmal K."/>
            <person name="Teo W.F.A."/>
            <person name="Lipun K."/>
        </authorList>
    </citation>
    <scope>NUCLEOTIDE SEQUENCE [LARGE SCALE GENOMIC DNA]</scope>
    <source>
        <strain evidence="2 3">TISTR 2346</strain>
    </source>
</reference>
<dbReference type="PANTHER" id="PTHR21621">
    <property type="entry name" value="RIBOSOMAL PROTEIN S6 MODIFICATION PROTEIN"/>
    <property type="match status" value="1"/>
</dbReference>
<evidence type="ECO:0000313" key="3">
    <source>
        <dbReference type="Proteomes" id="UP000326979"/>
    </source>
</evidence>
<accession>A0A5N8VUF8</accession>
<sequence>MILLWGLLQDSPLARVRAELQRLGAPVAFVDQRAILDSGIRVDVDDAIRAVITMGDLEVDLADVTAAYVRPYDSWRIGDIARAGRDSNECRHASEFDDSLWLWCELTEARVLNRPSRMAGNGSKPRQSTTIRAHGFQVPDTLITTDADAARAFAARYDSVVYKSVSGVRSIVSQLRPGDDRLDDLAWCPTQFQEHVPGVDYRVHVVGDDVFCSRIESQADDYRYAAKQGVEVSLSPADLPDDLSDRCRELAADLDLPLAGIDLRLTPDAAWYCFEVNPSPAFTFYDRHGQDIAGAVARLLHEAEVA</sequence>
<name>A0A5N8VUF8_9ACTN</name>
<keyword evidence="3" id="KW-1185">Reference proteome</keyword>
<dbReference type="GO" id="GO:0018169">
    <property type="term" value="F:ribosomal S6-glutamic acid ligase activity"/>
    <property type="evidence" value="ECO:0007669"/>
    <property type="project" value="TreeGrafter"/>
</dbReference>
<dbReference type="Pfam" id="PF08443">
    <property type="entry name" value="RimK"/>
    <property type="match status" value="1"/>
</dbReference>
<dbReference type="InterPro" id="IPR013651">
    <property type="entry name" value="ATP-grasp_RimK-type"/>
</dbReference>
<organism evidence="2 3">
    <name type="scientific">Streptomyces phyllanthi</name>
    <dbReference type="NCBI Taxonomy" id="1803180"/>
    <lineage>
        <taxon>Bacteria</taxon>
        <taxon>Bacillati</taxon>
        <taxon>Actinomycetota</taxon>
        <taxon>Actinomycetes</taxon>
        <taxon>Kitasatosporales</taxon>
        <taxon>Streptomycetaceae</taxon>
        <taxon>Streptomyces</taxon>
    </lineage>
</organism>
<evidence type="ECO:0000313" key="2">
    <source>
        <dbReference type="EMBL" id="MPY38897.1"/>
    </source>
</evidence>
<dbReference type="Gene3D" id="3.30.470.20">
    <property type="entry name" value="ATP-grasp fold, B domain"/>
    <property type="match status" value="1"/>
</dbReference>
<dbReference type="GO" id="GO:0009432">
    <property type="term" value="P:SOS response"/>
    <property type="evidence" value="ECO:0007669"/>
    <property type="project" value="TreeGrafter"/>
</dbReference>
<protein>
    <submittedName>
        <fullName evidence="2">RimK domain-containing protein ATP-grasp</fullName>
    </submittedName>
</protein>